<dbReference type="EMBL" id="VYZN01000639">
    <property type="protein sequence ID" value="KAE9522823.1"/>
    <property type="molecule type" value="Genomic_DNA"/>
</dbReference>
<gene>
    <name evidence="2" type="ORF">AGLY_016785</name>
</gene>
<keyword evidence="1" id="KW-0812">Transmembrane</keyword>
<feature type="transmembrane region" description="Helical" evidence="1">
    <location>
        <begin position="32"/>
        <end position="52"/>
    </location>
</feature>
<evidence type="ECO:0000256" key="1">
    <source>
        <dbReference type="SAM" id="Phobius"/>
    </source>
</evidence>
<protein>
    <submittedName>
        <fullName evidence="2">Uncharacterized protein</fullName>
    </submittedName>
</protein>
<comment type="caution">
    <text evidence="2">The sequence shown here is derived from an EMBL/GenBank/DDBJ whole genome shotgun (WGS) entry which is preliminary data.</text>
</comment>
<keyword evidence="1" id="KW-1133">Transmembrane helix</keyword>
<keyword evidence="3" id="KW-1185">Reference proteome</keyword>
<organism evidence="2 3">
    <name type="scientific">Aphis glycines</name>
    <name type="common">Soybean aphid</name>
    <dbReference type="NCBI Taxonomy" id="307491"/>
    <lineage>
        <taxon>Eukaryota</taxon>
        <taxon>Metazoa</taxon>
        <taxon>Ecdysozoa</taxon>
        <taxon>Arthropoda</taxon>
        <taxon>Hexapoda</taxon>
        <taxon>Insecta</taxon>
        <taxon>Pterygota</taxon>
        <taxon>Neoptera</taxon>
        <taxon>Paraneoptera</taxon>
        <taxon>Hemiptera</taxon>
        <taxon>Sternorrhyncha</taxon>
        <taxon>Aphidomorpha</taxon>
        <taxon>Aphidoidea</taxon>
        <taxon>Aphididae</taxon>
        <taxon>Aphidini</taxon>
        <taxon>Aphis</taxon>
        <taxon>Aphis</taxon>
    </lineage>
</organism>
<accession>A0A6G0SWS4</accession>
<reference evidence="2 3" key="1">
    <citation type="submission" date="2019-08" db="EMBL/GenBank/DDBJ databases">
        <title>The genome of the soybean aphid Biotype 1, its phylome, world population structure and adaptation to the North American continent.</title>
        <authorList>
            <person name="Giordano R."/>
            <person name="Donthu R.K."/>
            <person name="Hernandez A.G."/>
            <person name="Wright C.L."/>
            <person name="Zimin A.V."/>
        </authorList>
    </citation>
    <scope>NUCLEOTIDE SEQUENCE [LARGE SCALE GENOMIC DNA]</scope>
    <source>
        <tissue evidence="2">Whole aphids</tissue>
    </source>
</reference>
<proteinExistence type="predicted"/>
<keyword evidence="1" id="KW-0472">Membrane</keyword>
<sequence>MYYYSYAYNCIRKKNKFYNYVTGFYMNVMCDMLLILLHVIFKITSCIFRIFLKLKTWISMLKMPLITSMNFMNLPYSLILFRNHINYNTNYSILNKILHIDLYGIQFIASNIITYRDHYLSSYKHQSLIDTIIFINYLHSSYTRYAREECNGYFEDPFVSNFFHEGALNKWSLWVKMKNLSLNHLCQMI</sequence>
<dbReference type="AlphaFoldDB" id="A0A6G0SWS4"/>
<dbReference type="Proteomes" id="UP000475862">
    <property type="component" value="Unassembled WGS sequence"/>
</dbReference>
<evidence type="ECO:0000313" key="2">
    <source>
        <dbReference type="EMBL" id="KAE9522823.1"/>
    </source>
</evidence>
<name>A0A6G0SWS4_APHGL</name>
<evidence type="ECO:0000313" key="3">
    <source>
        <dbReference type="Proteomes" id="UP000475862"/>
    </source>
</evidence>